<comment type="similarity">
    <text evidence="1">Belongs to the short-chain dehydrogenases/reductases (SDR) family.</text>
</comment>
<keyword evidence="2" id="KW-0560">Oxidoreductase</keyword>
<comment type="caution">
    <text evidence="3">The sequence shown here is derived from an EMBL/GenBank/DDBJ whole genome shotgun (WGS) entry which is preliminary data.</text>
</comment>
<name>A0A928VTI7_9CYAN</name>
<gene>
    <name evidence="3" type="ORF">IQ266_19695</name>
</gene>
<protein>
    <submittedName>
        <fullName evidence="3">SDR family oxidoreductase</fullName>
    </submittedName>
</protein>
<dbReference type="InterPro" id="IPR020904">
    <property type="entry name" value="Sc_DH/Rdtase_CS"/>
</dbReference>
<dbReference type="CDD" id="cd05233">
    <property type="entry name" value="SDR_c"/>
    <property type="match status" value="1"/>
</dbReference>
<dbReference type="InterPro" id="IPR036291">
    <property type="entry name" value="NAD(P)-bd_dom_sf"/>
</dbReference>
<dbReference type="Pfam" id="PF13561">
    <property type="entry name" value="adh_short_C2"/>
    <property type="match status" value="1"/>
</dbReference>
<dbReference type="Proteomes" id="UP000625316">
    <property type="component" value="Unassembled WGS sequence"/>
</dbReference>
<dbReference type="PANTHER" id="PTHR43477:SF1">
    <property type="entry name" value="DIHYDROANTICAPSIN 7-DEHYDROGENASE"/>
    <property type="match status" value="1"/>
</dbReference>
<evidence type="ECO:0000313" key="3">
    <source>
        <dbReference type="EMBL" id="MBE9031964.1"/>
    </source>
</evidence>
<evidence type="ECO:0000256" key="1">
    <source>
        <dbReference type="ARBA" id="ARBA00006484"/>
    </source>
</evidence>
<dbReference type="Gene3D" id="3.40.50.720">
    <property type="entry name" value="NAD(P)-binding Rossmann-like Domain"/>
    <property type="match status" value="1"/>
</dbReference>
<dbReference type="EMBL" id="JADEXQ010000082">
    <property type="protein sequence ID" value="MBE9031964.1"/>
    <property type="molecule type" value="Genomic_DNA"/>
</dbReference>
<dbReference type="PANTHER" id="PTHR43477">
    <property type="entry name" value="DIHYDROANTICAPSIN 7-DEHYDROGENASE"/>
    <property type="match status" value="1"/>
</dbReference>
<dbReference type="AlphaFoldDB" id="A0A928VTI7"/>
<dbReference type="InterPro" id="IPR051122">
    <property type="entry name" value="SDR_DHRS6-like"/>
</dbReference>
<keyword evidence="4" id="KW-1185">Reference proteome</keyword>
<proteinExistence type="inferred from homology"/>
<evidence type="ECO:0000313" key="4">
    <source>
        <dbReference type="Proteomes" id="UP000625316"/>
    </source>
</evidence>
<dbReference type="RefSeq" id="WP_264326788.1">
    <property type="nucleotide sequence ID" value="NZ_JADEXQ010000082.1"/>
</dbReference>
<dbReference type="PROSITE" id="PS00061">
    <property type="entry name" value="ADH_SHORT"/>
    <property type="match status" value="1"/>
</dbReference>
<accession>A0A928VTI7</accession>
<dbReference type="PRINTS" id="PR00080">
    <property type="entry name" value="SDRFAMILY"/>
</dbReference>
<dbReference type="PRINTS" id="PR00081">
    <property type="entry name" value="GDHRDH"/>
</dbReference>
<evidence type="ECO:0000256" key="2">
    <source>
        <dbReference type="ARBA" id="ARBA00023002"/>
    </source>
</evidence>
<reference evidence="3" key="1">
    <citation type="submission" date="2020-10" db="EMBL/GenBank/DDBJ databases">
        <authorList>
            <person name="Castelo-Branco R."/>
            <person name="Eusebio N."/>
            <person name="Adriana R."/>
            <person name="Vieira A."/>
            <person name="Brugerolle De Fraissinette N."/>
            <person name="Rezende De Castro R."/>
            <person name="Schneider M.P."/>
            <person name="Vasconcelos V."/>
            <person name="Leao P.N."/>
        </authorList>
    </citation>
    <scope>NUCLEOTIDE SEQUENCE</scope>
    <source>
        <strain evidence="3">LEGE 11480</strain>
    </source>
</reference>
<sequence>MGRLDGKVVLITGVASGIGLATARLFHQEGAVIFGVDRDAKAGMKLTQEFAAKRWTFHSADLTTEAACQSTIEQCHNTYGRIDVLYNNAGIASYAPFLEIEASALENVFAVNFMSVFYLCQQVIPKMLAQGEGRIINTTSELAIVAQPLYTAYCATKGAVMSFTRALALEYAQSNLQINMVCPGPIETPLLQTEFDAATDPKAAFDAGIATMPIGRYGQPEEVAKVTLFLASDAPQLMQGTAIVVDGAKTIL</sequence>
<organism evidence="3 4">
    <name type="scientific">Romeriopsis navalis LEGE 11480</name>
    <dbReference type="NCBI Taxonomy" id="2777977"/>
    <lineage>
        <taxon>Bacteria</taxon>
        <taxon>Bacillati</taxon>
        <taxon>Cyanobacteriota</taxon>
        <taxon>Cyanophyceae</taxon>
        <taxon>Leptolyngbyales</taxon>
        <taxon>Leptolyngbyaceae</taxon>
        <taxon>Romeriopsis</taxon>
        <taxon>Romeriopsis navalis</taxon>
    </lineage>
</organism>
<dbReference type="InterPro" id="IPR002347">
    <property type="entry name" value="SDR_fam"/>
</dbReference>
<dbReference type="GO" id="GO:0016491">
    <property type="term" value="F:oxidoreductase activity"/>
    <property type="evidence" value="ECO:0007669"/>
    <property type="project" value="UniProtKB-KW"/>
</dbReference>
<dbReference type="SUPFAM" id="SSF51735">
    <property type="entry name" value="NAD(P)-binding Rossmann-fold domains"/>
    <property type="match status" value="1"/>
</dbReference>
<dbReference type="FunFam" id="3.40.50.720:FF:000084">
    <property type="entry name" value="Short-chain dehydrogenase reductase"/>
    <property type="match status" value="1"/>
</dbReference>